<evidence type="ECO:0000313" key="14">
    <source>
        <dbReference type="Proteomes" id="UP000221165"/>
    </source>
</evidence>
<evidence type="ECO:0000256" key="8">
    <source>
        <dbReference type="RuleBase" id="RU004447"/>
    </source>
</evidence>
<dbReference type="GO" id="GO:0006508">
    <property type="term" value="P:proteolysis"/>
    <property type="evidence" value="ECO:0007669"/>
    <property type="project" value="UniProtKB-KW"/>
</dbReference>
<evidence type="ECO:0000256" key="2">
    <source>
        <dbReference type="ARBA" id="ARBA00007261"/>
    </source>
</evidence>
<keyword evidence="5" id="KW-0378">Hydrolase</keyword>
<feature type="transmembrane region" description="Helical" evidence="9">
    <location>
        <begin position="20"/>
        <end position="40"/>
    </location>
</feature>
<keyword evidence="6" id="KW-0862">Zinc</keyword>
<evidence type="ECO:0000256" key="1">
    <source>
        <dbReference type="ARBA" id="ARBA00001947"/>
    </source>
</evidence>
<dbReference type="Pfam" id="PF05193">
    <property type="entry name" value="Peptidase_M16_C"/>
    <property type="match status" value="1"/>
</dbReference>
<dbReference type="VEuPathDB" id="ToxoDB:CSUI_009292"/>
<evidence type="ECO:0000256" key="7">
    <source>
        <dbReference type="ARBA" id="ARBA00023049"/>
    </source>
</evidence>
<dbReference type="AlphaFoldDB" id="A0A2C6JIB4"/>
<keyword evidence="9" id="KW-1133">Transmembrane helix</keyword>
<evidence type="ECO:0000256" key="5">
    <source>
        <dbReference type="ARBA" id="ARBA00022801"/>
    </source>
</evidence>
<comment type="caution">
    <text evidence="13">The sequence shown here is derived from an EMBL/GenBank/DDBJ whole genome shotgun (WGS) entry which is preliminary data.</text>
</comment>
<dbReference type="Proteomes" id="UP000221165">
    <property type="component" value="Unassembled WGS sequence"/>
</dbReference>
<dbReference type="Gene3D" id="3.30.830.10">
    <property type="entry name" value="Metalloenzyme, LuxS/M16 peptidase-like"/>
    <property type="match status" value="3"/>
</dbReference>
<keyword evidence="9" id="KW-0812">Transmembrane</keyword>
<name>A0A2C6JIB4_9APIC</name>
<organism evidence="13 14">
    <name type="scientific">Cystoisospora suis</name>
    <dbReference type="NCBI Taxonomy" id="483139"/>
    <lineage>
        <taxon>Eukaryota</taxon>
        <taxon>Sar</taxon>
        <taxon>Alveolata</taxon>
        <taxon>Apicomplexa</taxon>
        <taxon>Conoidasida</taxon>
        <taxon>Coccidia</taxon>
        <taxon>Eucoccidiorida</taxon>
        <taxon>Eimeriorina</taxon>
        <taxon>Sarcocystidae</taxon>
        <taxon>Cystoisospora</taxon>
    </lineage>
</organism>
<dbReference type="InterPro" id="IPR011249">
    <property type="entry name" value="Metalloenz_LuxS/M16"/>
</dbReference>
<feature type="domain" description="Peptidase M16 middle/third" evidence="12">
    <location>
        <begin position="471"/>
        <end position="617"/>
    </location>
</feature>
<protein>
    <submittedName>
        <fullName evidence="13">Rhoptry metalloprotease toxolysin tln1</fullName>
    </submittedName>
</protein>
<keyword evidence="14" id="KW-1185">Reference proteome</keyword>
<evidence type="ECO:0000256" key="9">
    <source>
        <dbReference type="SAM" id="Phobius"/>
    </source>
</evidence>
<evidence type="ECO:0000256" key="6">
    <source>
        <dbReference type="ARBA" id="ARBA00022833"/>
    </source>
</evidence>
<dbReference type="RefSeq" id="XP_067918616.1">
    <property type="nucleotide sequence ID" value="XM_068069408.1"/>
</dbReference>
<dbReference type="InterPro" id="IPR011765">
    <property type="entry name" value="Pept_M16_N"/>
</dbReference>
<dbReference type="Pfam" id="PF16187">
    <property type="entry name" value="Peptidase_M16_M"/>
    <property type="match status" value="2"/>
</dbReference>
<proteinExistence type="inferred from homology"/>
<evidence type="ECO:0000313" key="13">
    <source>
        <dbReference type="EMBL" id="PHJ16891.1"/>
    </source>
</evidence>
<dbReference type="Pfam" id="PF00675">
    <property type="entry name" value="Peptidase_M16"/>
    <property type="match status" value="1"/>
</dbReference>
<feature type="domain" description="Peptidase M16 middle/third" evidence="12">
    <location>
        <begin position="653"/>
        <end position="820"/>
    </location>
</feature>
<accession>A0A2C6JIB4</accession>
<dbReference type="OrthoDB" id="952271at2759"/>
<evidence type="ECO:0000259" key="11">
    <source>
        <dbReference type="Pfam" id="PF05193"/>
    </source>
</evidence>
<comment type="cofactor">
    <cofactor evidence="1">
        <name>Zn(2+)</name>
        <dbReference type="ChEBI" id="CHEBI:29105"/>
    </cofactor>
</comment>
<dbReference type="PROSITE" id="PS00143">
    <property type="entry name" value="INSULINASE"/>
    <property type="match status" value="1"/>
</dbReference>
<evidence type="ECO:0000256" key="3">
    <source>
        <dbReference type="ARBA" id="ARBA00022670"/>
    </source>
</evidence>
<reference evidence="13 14" key="1">
    <citation type="journal article" date="2017" name="Int. J. Parasitol.">
        <title>The genome of the protozoan parasite Cystoisospora suis and a reverse vaccinology approach to identify vaccine candidates.</title>
        <authorList>
            <person name="Palmieri N."/>
            <person name="Shrestha A."/>
            <person name="Ruttkowski B."/>
            <person name="Beck T."/>
            <person name="Vogl C."/>
            <person name="Tomley F."/>
            <person name="Blake D.P."/>
            <person name="Joachim A."/>
        </authorList>
    </citation>
    <scope>NUCLEOTIDE SEQUENCE [LARGE SCALE GENOMIC DNA]</scope>
    <source>
        <strain evidence="13 14">Wien I</strain>
    </source>
</reference>
<evidence type="ECO:0000256" key="4">
    <source>
        <dbReference type="ARBA" id="ARBA00022723"/>
    </source>
</evidence>
<dbReference type="SUPFAM" id="SSF63411">
    <property type="entry name" value="LuxS/MPP-like metallohydrolase"/>
    <property type="match status" value="3"/>
</dbReference>
<evidence type="ECO:0000259" key="10">
    <source>
        <dbReference type="Pfam" id="PF00675"/>
    </source>
</evidence>
<keyword evidence="9" id="KW-0472">Membrane</keyword>
<dbReference type="GO" id="GO:0046872">
    <property type="term" value="F:metal ion binding"/>
    <property type="evidence" value="ECO:0007669"/>
    <property type="project" value="UniProtKB-KW"/>
</dbReference>
<keyword evidence="3 13" id="KW-0645">Protease</keyword>
<feature type="domain" description="Peptidase M16 C-terminal" evidence="11">
    <location>
        <begin position="279"/>
        <end position="447"/>
    </location>
</feature>
<dbReference type="GO" id="GO:0004222">
    <property type="term" value="F:metalloendopeptidase activity"/>
    <property type="evidence" value="ECO:0007669"/>
    <property type="project" value="InterPro"/>
</dbReference>
<dbReference type="InterPro" id="IPR050626">
    <property type="entry name" value="Peptidase_M16"/>
</dbReference>
<dbReference type="InterPro" id="IPR032632">
    <property type="entry name" value="Peptidase_M16_M"/>
</dbReference>
<keyword evidence="7 13" id="KW-0482">Metalloprotease</keyword>
<dbReference type="InterPro" id="IPR001431">
    <property type="entry name" value="Pept_M16_Zn_BS"/>
</dbReference>
<feature type="domain" description="Peptidase M16 N-terminal" evidence="10">
    <location>
        <begin position="118"/>
        <end position="237"/>
    </location>
</feature>
<dbReference type="PANTHER" id="PTHR43690">
    <property type="entry name" value="NARDILYSIN"/>
    <property type="match status" value="1"/>
</dbReference>
<dbReference type="FunFam" id="3.30.830.10:FF:000012">
    <property type="entry name" value="Protease 3"/>
    <property type="match status" value="1"/>
</dbReference>
<comment type="similarity">
    <text evidence="2 8">Belongs to the peptidase M16 family.</text>
</comment>
<dbReference type="EMBL" id="MIGC01005505">
    <property type="protein sequence ID" value="PHJ16891.1"/>
    <property type="molecule type" value="Genomic_DNA"/>
</dbReference>
<dbReference type="GeneID" id="94432619"/>
<dbReference type="InterPro" id="IPR007863">
    <property type="entry name" value="Peptidase_M16_C"/>
</dbReference>
<sequence>MSLLVLPPLALRTFVKTSTFFLSRGASVYFFLLFVLGFFLSRHEKHEGPSFLLSGSPQESNEFSSSSSGSSFFSSFPLLVSGARFLPPRVEEDVEIRKPIEDTKQYKYIKLQNGIKCVLISSSDVDMAALAVTVHVGSISDPADAQGLAHLIEHLLFQGSSKFPAREELDKFVHTNGGYSNAFTSLYHVLLHLEIPYPLLESAAERAADAFTAPLLNPSYMREEIDVIQSEFDAASLDDFWRVTQILRKTPRFPHLDVFQVGNWKSLVDIPESKGLSVYDTLKDFHNKLYSSNLMSLAVIGRESLDDLETMVRKNFESVEDKGLQPLVFPSCSSANPVNLPFSLNSLAKQLTYIVPTADVHQMLIVFYIPPTLRMWRTKSHEYVTNLLAHECSTCLASKLKREELITALIAGTDDDESCSKMQLTVNLTEKGTRNTERIGELIFLYLRYMNVVPVEKSRYEEFQGVALQNFTYAELLPPLGLVTSIAENLFHYPPSEVLSGPALFYEFNEEEISSLLSIMTSQNARVLLIDKEYAPRCRDTEMWYGTKYVVEERPEKTRSLWELQDSLTLEEAIDRMQQEGMAFPKPSAYIVTDFHLYSTTPPDPSSSSEPVYPKLLTFPKTVKGGEGGKQMAAEAEDVDSGGLGVRLHPCSKEDTCKIFYKQDTTFRVPKTIVELLFYFKSSIQFTPREIFLTGLYVSSLELILTEELADAELAGYSVGVSAGTGHLVPVGRHGWRTNAIAVSVGGFSQHVPRLLLEVISTISKRNRHKLTQPFLDLSLGALRRGLRTLTYARSAASQADDALALLLVHPYITHEELLEYAENTQVTLQELQDWTDEIWNHVAVEGLIQVRRRGTEEEESCSKVDCF</sequence>
<keyword evidence="4" id="KW-0479">Metal-binding</keyword>
<gene>
    <name evidence="13" type="ORF">CSUI_009292</name>
</gene>
<dbReference type="PANTHER" id="PTHR43690:SF18">
    <property type="entry name" value="INSULIN-DEGRADING ENZYME-RELATED"/>
    <property type="match status" value="1"/>
</dbReference>
<evidence type="ECO:0000259" key="12">
    <source>
        <dbReference type="Pfam" id="PF16187"/>
    </source>
</evidence>